<dbReference type="GO" id="GO:0016787">
    <property type="term" value="F:hydrolase activity"/>
    <property type="evidence" value="ECO:0007669"/>
    <property type="project" value="UniProtKB-KW"/>
</dbReference>
<dbReference type="SUPFAM" id="SSF53474">
    <property type="entry name" value="alpha/beta-Hydrolases"/>
    <property type="match status" value="1"/>
</dbReference>
<dbReference type="InterPro" id="IPR012223">
    <property type="entry name" value="TEII"/>
</dbReference>
<name>A0A316D2V9_9BACL</name>
<keyword evidence="5" id="KW-1185">Reference proteome</keyword>
<dbReference type="Pfam" id="PF00975">
    <property type="entry name" value="Thioesterase"/>
    <property type="match status" value="1"/>
</dbReference>
<comment type="caution">
    <text evidence="4">The sequence shown here is derived from an EMBL/GenBank/DDBJ whole genome shotgun (WGS) entry which is preliminary data.</text>
</comment>
<dbReference type="AlphaFoldDB" id="A0A316D2V9"/>
<gene>
    <name evidence="4" type="ORF">C7459_12436</name>
</gene>
<dbReference type="GO" id="GO:0008610">
    <property type="term" value="P:lipid biosynthetic process"/>
    <property type="evidence" value="ECO:0007669"/>
    <property type="project" value="TreeGrafter"/>
</dbReference>
<dbReference type="InterPro" id="IPR001031">
    <property type="entry name" value="Thioesterase"/>
</dbReference>
<dbReference type="RefSeq" id="WP_170119588.1">
    <property type="nucleotide sequence ID" value="NZ_QGGL01000024.1"/>
</dbReference>
<protein>
    <submittedName>
        <fullName evidence="4">External thioesterase TEII</fullName>
    </submittedName>
</protein>
<evidence type="ECO:0000259" key="3">
    <source>
        <dbReference type="SMART" id="SM00824"/>
    </source>
</evidence>
<dbReference type="EMBL" id="QGGL01000024">
    <property type="protein sequence ID" value="PWK05287.1"/>
    <property type="molecule type" value="Genomic_DNA"/>
</dbReference>
<organism evidence="4 5">
    <name type="scientific">Tumebacillus permanentifrigoris</name>
    <dbReference type="NCBI Taxonomy" id="378543"/>
    <lineage>
        <taxon>Bacteria</taxon>
        <taxon>Bacillati</taxon>
        <taxon>Bacillota</taxon>
        <taxon>Bacilli</taxon>
        <taxon>Bacillales</taxon>
        <taxon>Alicyclobacillaceae</taxon>
        <taxon>Tumebacillus</taxon>
    </lineage>
</organism>
<dbReference type="Gene3D" id="3.40.50.1820">
    <property type="entry name" value="alpha/beta hydrolase"/>
    <property type="match status" value="1"/>
</dbReference>
<comment type="similarity">
    <text evidence="1">Belongs to the thioesterase family.</text>
</comment>
<accession>A0A316D2V9</accession>
<dbReference type="SMART" id="SM00824">
    <property type="entry name" value="PKS_TE"/>
    <property type="match status" value="1"/>
</dbReference>
<evidence type="ECO:0000256" key="1">
    <source>
        <dbReference type="ARBA" id="ARBA00007169"/>
    </source>
</evidence>
<feature type="domain" description="Thioesterase TesA-like" evidence="3">
    <location>
        <begin position="18"/>
        <end position="236"/>
    </location>
</feature>
<proteinExistence type="inferred from homology"/>
<dbReference type="PANTHER" id="PTHR11487:SF0">
    <property type="entry name" value="S-ACYL FATTY ACID SYNTHASE THIOESTERASE, MEDIUM CHAIN"/>
    <property type="match status" value="1"/>
</dbReference>
<evidence type="ECO:0000313" key="4">
    <source>
        <dbReference type="EMBL" id="PWK05287.1"/>
    </source>
</evidence>
<reference evidence="4 5" key="1">
    <citation type="submission" date="2018-05" db="EMBL/GenBank/DDBJ databases">
        <title>Genomic Encyclopedia of Type Strains, Phase IV (KMG-IV): sequencing the most valuable type-strain genomes for metagenomic binning, comparative biology and taxonomic classification.</title>
        <authorList>
            <person name="Goeker M."/>
        </authorList>
    </citation>
    <scope>NUCLEOTIDE SEQUENCE [LARGE SCALE GENOMIC DNA]</scope>
    <source>
        <strain evidence="4 5">DSM 18773</strain>
    </source>
</reference>
<dbReference type="PANTHER" id="PTHR11487">
    <property type="entry name" value="THIOESTERASE"/>
    <property type="match status" value="1"/>
</dbReference>
<dbReference type="InterPro" id="IPR029058">
    <property type="entry name" value="AB_hydrolase_fold"/>
</dbReference>
<evidence type="ECO:0000256" key="2">
    <source>
        <dbReference type="ARBA" id="ARBA00022801"/>
    </source>
</evidence>
<evidence type="ECO:0000313" key="5">
    <source>
        <dbReference type="Proteomes" id="UP000245634"/>
    </source>
</evidence>
<keyword evidence="2" id="KW-0378">Hydrolase</keyword>
<sequence length="242" mass="27620">MIKSLRQLKPSLNGKNLLCFPFAGGYSVSYRPLSLALKSNWGVICTEPPGHGTNRDPLQDDLTKLIDLYEEQLDDYFHSPFALFGHSMGGIVTYELLGRLEKRGIFPEVAFISGMAPPHIPRVKRQHEDDEKFIALLRSYGGLPDEILQERELLELFLPVLRNDFASIDNFTYTEMTPLRTKIHFLSGEQDVVATPEVMAEWSRYAQRSEFHRFPGGHMFPVKHADEIAKLIQRVLTDAFVL</sequence>
<dbReference type="Proteomes" id="UP000245634">
    <property type="component" value="Unassembled WGS sequence"/>
</dbReference>
<dbReference type="InterPro" id="IPR020802">
    <property type="entry name" value="TesA-like"/>
</dbReference>